<dbReference type="OrthoDB" id="9894133at2"/>
<gene>
    <name evidence="1" type="ORF">AR543_p0029</name>
</gene>
<dbReference type="KEGG" id="pbv:AR543_p0029"/>
<dbReference type="EMBL" id="CP021170">
    <property type="protein sequence ID" value="ARR10637.1"/>
    <property type="molecule type" value="Genomic_DNA"/>
</dbReference>
<proteinExistence type="predicted"/>
<organism evidence="1 2">
    <name type="scientific">Paenibacillus bovis</name>
    <dbReference type="NCBI Taxonomy" id="1616788"/>
    <lineage>
        <taxon>Bacteria</taxon>
        <taxon>Bacillati</taxon>
        <taxon>Bacillota</taxon>
        <taxon>Bacilli</taxon>
        <taxon>Bacillales</taxon>
        <taxon>Paenibacillaceae</taxon>
        <taxon>Paenibacillus</taxon>
    </lineage>
</organism>
<dbReference type="AlphaFoldDB" id="A0A1X9T3V1"/>
<evidence type="ECO:0000313" key="1">
    <source>
        <dbReference type="EMBL" id="ARR10637.1"/>
    </source>
</evidence>
<protein>
    <submittedName>
        <fullName evidence="1">Uncharacterized protein</fullName>
    </submittedName>
</protein>
<evidence type="ECO:0000313" key="2">
    <source>
        <dbReference type="Proteomes" id="UP000078148"/>
    </source>
</evidence>
<sequence>MTQAIPKRNKPIYFMAPVPSQPPRYVFAWESLPDGTASMTIFCSTLAKEPALQEIAIFNDRICLLKNGKMITRKLFKRVEYDFAERIGIVMDLLQRELAAAEVVHVLYQPLSHTQAAEFKLYHQKGKKWDEYTFLPPNYSSESFDHGYFIMKSSENNIVEVSSLLNTNADIAVSLGHGFLNSLQLTSGR</sequence>
<name>A0A1X9T3V1_9BACL</name>
<accession>A0A1X9T3V1</accession>
<dbReference type="Proteomes" id="UP000078148">
    <property type="component" value="Plasmid unnamed1"/>
</dbReference>
<keyword evidence="1" id="KW-0614">Plasmid</keyword>
<reference evidence="1 2" key="1">
    <citation type="journal article" date="2016" name="Int. J. Syst. Evol. Microbiol.">
        <title>Paenibacillus damxungensis sp. nov., isolated from raw yak (Bos grunniens) milk.</title>
        <authorList>
            <person name="Wu Z."/>
            <person name="Gao C."/>
            <person name="Han J."/>
            <person name="Liu Z."/>
        </authorList>
    </citation>
    <scope>NUCLEOTIDE SEQUENCE [LARGE SCALE GENOMIC DNA]</scope>
    <source>
        <strain evidence="1 2">BD3526</strain>
        <plasmid evidence="1 2">unnamed1</plasmid>
    </source>
</reference>
<dbReference type="RefSeq" id="WP_087071351.1">
    <property type="nucleotide sequence ID" value="NZ_CP021170.1"/>
</dbReference>
<geneLocation type="plasmid" evidence="1 2">
    <name>unnamed1</name>
</geneLocation>
<keyword evidence="2" id="KW-1185">Reference proteome</keyword>